<protein>
    <recommendedName>
        <fullName evidence="4">Sequence orphan</fullName>
    </recommendedName>
</protein>
<gene>
    <name evidence="2" type="ORF">AAP_03770</name>
</gene>
<dbReference type="EMBL" id="AZGZ01000016">
    <property type="protein sequence ID" value="KZZ90675.1"/>
    <property type="molecule type" value="Genomic_DNA"/>
</dbReference>
<evidence type="ECO:0000313" key="2">
    <source>
        <dbReference type="EMBL" id="KZZ90675.1"/>
    </source>
</evidence>
<reference evidence="2 3" key="1">
    <citation type="journal article" date="2016" name="Genome Biol. Evol.">
        <title>Divergent and convergent evolution of fungal pathogenicity.</title>
        <authorList>
            <person name="Shang Y."/>
            <person name="Xiao G."/>
            <person name="Zheng P."/>
            <person name="Cen K."/>
            <person name="Zhan S."/>
            <person name="Wang C."/>
        </authorList>
    </citation>
    <scope>NUCLEOTIDE SEQUENCE [LARGE SCALE GENOMIC DNA]</scope>
    <source>
        <strain evidence="2 3">ARSEF 7405</strain>
    </source>
</reference>
<dbReference type="Proteomes" id="UP000242877">
    <property type="component" value="Unassembled WGS sequence"/>
</dbReference>
<name>A0A167XZL1_9EURO</name>
<accession>A0A167XZL1</accession>
<evidence type="ECO:0000313" key="3">
    <source>
        <dbReference type="Proteomes" id="UP000242877"/>
    </source>
</evidence>
<keyword evidence="1" id="KW-0472">Membrane</keyword>
<evidence type="ECO:0008006" key="4">
    <source>
        <dbReference type="Google" id="ProtNLM"/>
    </source>
</evidence>
<dbReference type="AlphaFoldDB" id="A0A167XZL1"/>
<dbReference type="VEuPathDB" id="FungiDB:AAP_03770"/>
<keyword evidence="3" id="KW-1185">Reference proteome</keyword>
<comment type="caution">
    <text evidence="2">The sequence shown here is derived from an EMBL/GenBank/DDBJ whole genome shotgun (WGS) entry which is preliminary data.</text>
</comment>
<sequence>MAKLEQWNTDHIGKRVAADLVSAGTAAAAISPIITIIDKAIIEKAAKSLSIRDSVRGSVKQLCSRPLTFLGSTPFLLIYMLYSSTYVTANLIDTCSRTVQSESGSGGYGWVTAGPAKFMATTAVNMSMCVYKDSRFAKFFGDHKASIPSDRAGKAAASAAGSITKPPPMPKSSLGLFCARDSLTIFASFNLPPLLAPSIPDFVAPSAVAKANVAQFVIPSAVQIVSTPIHLLGLDLYNRPRLPVPNTNGKTAPVPVSERWKRVKRDWMPSFGARIARIAPAFGVGGVLNARMRATMMGSIEEM</sequence>
<dbReference type="PANTHER" id="PTHR37845">
    <property type="entry name" value="SEQUENCE ORPHAN"/>
    <property type="match status" value="1"/>
</dbReference>
<organism evidence="2 3">
    <name type="scientific">Ascosphaera apis ARSEF 7405</name>
    <dbReference type="NCBI Taxonomy" id="392613"/>
    <lineage>
        <taxon>Eukaryota</taxon>
        <taxon>Fungi</taxon>
        <taxon>Dikarya</taxon>
        <taxon>Ascomycota</taxon>
        <taxon>Pezizomycotina</taxon>
        <taxon>Eurotiomycetes</taxon>
        <taxon>Eurotiomycetidae</taxon>
        <taxon>Onygenales</taxon>
        <taxon>Ascosphaeraceae</taxon>
        <taxon>Ascosphaera</taxon>
    </lineage>
</organism>
<proteinExistence type="predicted"/>
<dbReference type="GO" id="GO:0005739">
    <property type="term" value="C:mitochondrion"/>
    <property type="evidence" value="ECO:0007669"/>
    <property type="project" value="TreeGrafter"/>
</dbReference>
<dbReference type="PANTHER" id="PTHR37845:SF1">
    <property type="entry name" value="SEQUENCE ORPHAN"/>
    <property type="match status" value="1"/>
</dbReference>
<dbReference type="OrthoDB" id="275936at2759"/>
<feature type="transmembrane region" description="Helical" evidence="1">
    <location>
        <begin position="20"/>
        <end position="41"/>
    </location>
</feature>
<keyword evidence="1" id="KW-0812">Transmembrane</keyword>
<dbReference type="InterPro" id="IPR038781">
    <property type="entry name" value="C365.16-ike"/>
</dbReference>
<keyword evidence="1" id="KW-1133">Transmembrane helix</keyword>
<evidence type="ECO:0000256" key="1">
    <source>
        <dbReference type="SAM" id="Phobius"/>
    </source>
</evidence>